<dbReference type="Pfam" id="PF00023">
    <property type="entry name" value="Ank"/>
    <property type="match status" value="1"/>
</dbReference>
<evidence type="ECO:0008006" key="3">
    <source>
        <dbReference type="Google" id="ProtNLM"/>
    </source>
</evidence>
<dbReference type="AlphaFoldDB" id="A0AAV6FX31"/>
<sequence length="162" mass="18454">MVLYLLEKNADITARTHKDHQTPLHFAAKNDAVGTLRILLQHEPTSPPETTNRERPSSWLLTSLCITAMIGKMTPVAHLALNQFHVTDRMTRQQFYYIHLLEPQPHCKRTSRPPGAVCSEPTSPLEFIVRQGKLDLVMHPVVLKLITVKWDLSRQVGTSQFI</sequence>
<dbReference type="EMBL" id="JADWDJ010000018">
    <property type="protein sequence ID" value="KAG5266251.1"/>
    <property type="molecule type" value="Genomic_DNA"/>
</dbReference>
<comment type="caution">
    <text evidence="1">The sequence shown here is derived from an EMBL/GenBank/DDBJ whole genome shotgun (WGS) entry which is preliminary data.</text>
</comment>
<dbReference type="InterPro" id="IPR002110">
    <property type="entry name" value="Ankyrin_rpt"/>
</dbReference>
<keyword evidence="2" id="KW-1185">Reference proteome</keyword>
<reference evidence="1" key="1">
    <citation type="submission" date="2020-10" db="EMBL/GenBank/DDBJ databases">
        <title>Chromosome-scale genome assembly of the Allis shad, Alosa alosa.</title>
        <authorList>
            <person name="Margot Z."/>
            <person name="Christophe K."/>
            <person name="Cabau C."/>
            <person name="Louis A."/>
            <person name="Berthelot C."/>
            <person name="Parey E."/>
            <person name="Roest Crollius H."/>
            <person name="Montfort J."/>
            <person name="Robinson-Rechavi M."/>
            <person name="Bucao C."/>
            <person name="Bouchez O."/>
            <person name="Gislard M."/>
            <person name="Lluch J."/>
            <person name="Milhes M."/>
            <person name="Lampietro C."/>
            <person name="Lopez Roques C."/>
            <person name="Donnadieu C."/>
            <person name="Braasch I."/>
            <person name="Desvignes T."/>
            <person name="Postlethwait J."/>
            <person name="Bobe J."/>
            <person name="Guiguen Y."/>
        </authorList>
    </citation>
    <scope>NUCLEOTIDE SEQUENCE</scope>
    <source>
        <strain evidence="1">M-15738</strain>
        <tissue evidence="1">Blood</tissue>
    </source>
</reference>
<dbReference type="InterPro" id="IPR036770">
    <property type="entry name" value="Ankyrin_rpt-contain_sf"/>
</dbReference>
<dbReference type="SUPFAM" id="SSF48403">
    <property type="entry name" value="Ankyrin repeat"/>
    <property type="match status" value="1"/>
</dbReference>
<proteinExistence type="predicted"/>
<evidence type="ECO:0000313" key="2">
    <source>
        <dbReference type="Proteomes" id="UP000823561"/>
    </source>
</evidence>
<dbReference type="Gene3D" id="1.25.40.20">
    <property type="entry name" value="Ankyrin repeat-containing domain"/>
    <property type="match status" value="1"/>
</dbReference>
<gene>
    <name evidence="1" type="ORF">AALO_G00228870</name>
</gene>
<evidence type="ECO:0000313" key="1">
    <source>
        <dbReference type="EMBL" id="KAG5266251.1"/>
    </source>
</evidence>
<protein>
    <recommendedName>
        <fullName evidence="3">ANK_REP_REGION domain-containing protein</fullName>
    </recommendedName>
</protein>
<accession>A0AAV6FX31</accession>
<dbReference type="Proteomes" id="UP000823561">
    <property type="component" value="Chromosome 18"/>
</dbReference>
<name>A0AAV6FX31_9TELE</name>
<organism evidence="1 2">
    <name type="scientific">Alosa alosa</name>
    <name type="common">allis shad</name>
    <dbReference type="NCBI Taxonomy" id="278164"/>
    <lineage>
        <taxon>Eukaryota</taxon>
        <taxon>Metazoa</taxon>
        <taxon>Chordata</taxon>
        <taxon>Craniata</taxon>
        <taxon>Vertebrata</taxon>
        <taxon>Euteleostomi</taxon>
        <taxon>Actinopterygii</taxon>
        <taxon>Neopterygii</taxon>
        <taxon>Teleostei</taxon>
        <taxon>Clupei</taxon>
        <taxon>Clupeiformes</taxon>
        <taxon>Clupeoidei</taxon>
        <taxon>Clupeidae</taxon>
        <taxon>Alosa</taxon>
    </lineage>
</organism>